<dbReference type="GO" id="GO:0006511">
    <property type="term" value="P:ubiquitin-dependent protein catabolic process"/>
    <property type="evidence" value="ECO:0007669"/>
    <property type="project" value="TreeGrafter"/>
</dbReference>
<dbReference type="PROSITE" id="PS50089">
    <property type="entry name" value="ZF_RING_2"/>
    <property type="match status" value="1"/>
</dbReference>
<dbReference type="GO" id="GO:0061630">
    <property type="term" value="F:ubiquitin protein ligase activity"/>
    <property type="evidence" value="ECO:0007669"/>
    <property type="project" value="InterPro"/>
</dbReference>
<feature type="chain" id="PRO_5043583420" description="RING-type domain-containing protein" evidence="5">
    <location>
        <begin position="19"/>
        <end position="112"/>
    </location>
</feature>
<dbReference type="Gene3D" id="3.30.40.10">
    <property type="entry name" value="Zinc/RING finger domain, C3HC4 (zinc finger)"/>
    <property type="match status" value="1"/>
</dbReference>
<comment type="caution">
    <text evidence="7">The sequence shown here is derived from an EMBL/GenBank/DDBJ whole genome shotgun (WGS) entry which is preliminary data.</text>
</comment>
<keyword evidence="5" id="KW-0732">Signal</keyword>
<evidence type="ECO:0000313" key="7">
    <source>
        <dbReference type="EMBL" id="CAH2049691.1"/>
    </source>
</evidence>
<dbReference type="GO" id="GO:0008270">
    <property type="term" value="F:zinc ion binding"/>
    <property type="evidence" value="ECO:0007669"/>
    <property type="project" value="UniProtKB-KW"/>
</dbReference>
<dbReference type="GO" id="GO:0033768">
    <property type="term" value="C:SUMO-targeted ubiquitin ligase complex"/>
    <property type="evidence" value="ECO:0007669"/>
    <property type="project" value="TreeGrafter"/>
</dbReference>
<feature type="signal peptide" evidence="5">
    <location>
        <begin position="1"/>
        <end position="18"/>
    </location>
</feature>
<dbReference type="PROSITE" id="PS00518">
    <property type="entry name" value="ZF_RING_1"/>
    <property type="match status" value="1"/>
</dbReference>
<evidence type="ECO:0000256" key="1">
    <source>
        <dbReference type="ARBA" id="ARBA00022723"/>
    </source>
</evidence>
<feature type="domain" description="RING-type" evidence="6">
    <location>
        <begin position="39"/>
        <end position="76"/>
    </location>
</feature>
<dbReference type="AlphaFoldDB" id="A0AAU9RWQ9"/>
<dbReference type="Pfam" id="PF13923">
    <property type="entry name" value="zf-C3HC4_2"/>
    <property type="match status" value="1"/>
</dbReference>
<evidence type="ECO:0000256" key="2">
    <source>
        <dbReference type="ARBA" id="ARBA00022771"/>
    </source>
</evidence>
<keyword evidence="1" id="KW-0479">Metal-binding</keyword>
<dbReference type="Proteomes" id="UP000836841">
    <property type="component" value="Unassembled WGS sequence"/>
</dbReference>
<keyword evidence="2 4" id="KW-0863">Zinc-finger</keyword>
<organism evidence="7 8">
    <name type="scientific">Thlaspi arvense</name>
    <name type="common">Field penny-cress</name>
    <dbReference type="NCBI Taxonomy" id="13288"/>
    <lineage>
        <taxon>Eukaryota</taxon>
        <taxon>Viridiplantae</taxon>
        <taxon>Streptophyta</taxon>
        <taxon>Embryophyta</taxon>
        <taxon>Tracheophyta</taxon>
        <taxon>Spermatophyta</taxon>
        <taxon>Magnoliopsida</taxon>
        <taxon>eudicotyledons</taxon>
        <taxon>Gunneridae</taxon>
        <taxon>Pentapetalae</taxon>
        <taxon>rosids</taxon>
        <taxon>malvids</taxon>
        <taxon>Brassicales</taxon>
        <taxon>Brassicaceae</taxon>
        <taxon>Thlaspideae</taxon>
        <taxon>Thlaspi</taxon>
    </lineage>
</organism>
<dbReference type="PANTHER" id="PTHR47094:SF1">
    <property type="entry name" value="RING-TYPE E3 UBIQUITIN TRANSFERASE"/>
    <property type="match status" value="1"/>
</dbReference>
<proteinExistence type="predicted"/>
<evidence type="ECO:0000313" key="8">
    <source>
        <dbReference type="Proteomes" id="UP000836841"/>
    </source>
</evidence>
<dbReference type="InterPro" id="IPR049627">
    <property type="entry name" value="SLX8"/>
</dbReference>
<gene>
    <name evidence="7" type="ORF">TAV2_LOCUS8342</name>
</gene>
<dbReference type="PANTHER" id="PTHR47094">
    <property type="entry name" value="ELFLESS, ISOFORM B"/>
    <property type="match status" value="1"/>
</dbReference>
<evidence type="ECO:0000259" key="6">
    <source>
        <dbReference type="PROSITE" id="PS50089"/>
    </source>
</evidence>
<sequence length="112" mass="12990">MIYQGYWIFMVILQSVTNITVQWQDKNVIEKPVVPTFYCLVCMGQLREETSTKCGHIFCRECIHSAIAVQGKCPTCWRIIGIKDTFRVYLPARDAGFFLGGFDLKQGRHFYN</sequence>
<dbReference type="EMBL" id="CAJVSB020000309">
    <property type="protein sequence ID" value="CAH2049691.1"/>
    <property type="molecule type" value="Genomic_DNA"/>
</dbReference>
<dbReference type="SMART" id="SM00184">
    <property type="entry name" value="RING"/>
    <property type="match status" value="1"/>
</dbReference>
<dbReference type="GO" id="GO:0032183">
    <property type="term" value="F:SUMO binding"/>
    <property type="evidence" value="ECO:0007669"/>
    <property type="project" value="TreeGrafter"/>
</dbReference>
<protein>
    <recommendedName>
        <fullName evidence="6">RING-type domain-containing protein</fullName>
    </recommendedName>
</protein>
<accession>A0AAU9RWQ9</accession>
<evidence type="ECO:0000256" key="4">
    <source>
        <dbReference type="PROSITE-ProRule" id="PRU00175"/>
    </source>
</evidence>
<dbReference type="InterPro" id="IPR001841">
    <property type="entry name" value="Znf_RING"/>
</dbReference>
<evidence type="ECO:0000256" key="3">
    <source>
        <dbReference type="ARBA" id="ARBA00022833"/>
    </source>
</evidence>
<keyword evidence="3" id="KW-0862">Zinc</keyword>
<name>A0AAU9RWQ9_THLAR</name>
<dbReference type="InterPro" id="IPR017907">
    <property type="entry name" value="Znf_RING_CS"/>
</dbReference>
<dbReference type="InterPro" id="IPR013083">
    <property type="entry name" value="Znf_RING/FYVE/PHD"/>
</dbReference>
<evidence type="ECO:0000256" key="5">
    <source>
        <dbReference type="SAM" id="SignalP"/>
    </source>
</evidence>
<keyword evidence="8" id="KW-1185">Reference proteome</keyword>
<dbReference type="GO" id="GO:0140082">
    <property type="term" value="F:SUMO-ubiquitin ligase activity"/>
    <property type="evidence" value="ECO:0007669"/>
    <property type="project" value="TreeGrafter"/>
</dbReference>
<dbReference type="SUPFAM" id="SSF57850">
    <property type="entry name" value="RING/U-box"/>
    <property type="match status" value="1"/>
</dbReference>
<reference evidence="7 8" key="1">
    <citation type="submission" date="2022-03" db="EMBL/GenBank/DDBJ databases">
        <authorList>
            <person name="Nunn A."/>
            <person name="Chopra R."/>
            <person name="Nunn A."/>
            <person name="Contreras Garrido A."/>
        </authorList>
    </citation>
    <scope>NUCLEOTIDE SEQUENCE [LARGE SCALE GENOMIC DNA]</scope>
</reference>